<feature type="transmembrane region" description="Helical" evidence="1">
    <location>
        <begin position="6"/>
        <end position="32"/>
    </location>
</feature>
<sequence length="81" mass="9086">MMETLTILAICVGVVMGCTVLVSCALISFYYYDEITDGQRPKLFRRGARRGRQFDRSESMTAILCEEGASSDEGECYTTRL</sequence>
<keyword evidence="4" id="KW-1185">Reference proteome</keyword>
<reference evidence="3" key="2">
    <citation type="submission" date="2021-05" db="EMBL/GenBank/DDBJ databases">
        <title>Cloning and multi-omic analysis of chimpanzee cytomegalovirus: a resource for comparative functional genomics.</title>
        <authorList>
            <person name="Phan Q.V."/>
        </authorList>
    </citation>
    <scope>NUCLEOTIDE SEQUENCE</scope>
    <source>
        <strain evidence="3">Heberling</strain>
    </source>
</reference>
<dbReference type="GeneID" id="935596"/>
<accession>Q8QRW4</accession>
<dbReference type="KEGG" id="vg:935596"/>
<evidence type="ECO:0000313" key="3">
    <source>
        <dbReference type="EMBL" id="QXV67888.1"/>
    </source>
</evidence>
<evidence type="ECO:0000313" key="2">
    <source>
        <dbReference type="EMBL" id="AAM00774.1"/>
    </source>
</evidence>
<dbReference type="RefSeq" id="NP_612768.1">
    <property type="nucleotide sequence ID" value="NC_003521.1"/>
</dbReference>
<gene>
    <name evidence="2" type="primary">UL148B</name>
    <name evidence="2" type="ORF">CCMVgp126</name>
</gene>
<keyword evidence="1" id="KW-0812">Transmembrane</keyword>
<name>Q8QRW4_9BETA</name>
<dbReference type="Proteomes" id="UP000099188">
    <property type="component" value="Segment"/>
</dbReference>
<organism evidence="2 4">
    <name type="scientific">Panine betaherpesvirus 2</name>
    <name type="common">Chimpanzee cytomegalovirus</name>
    <dbReference type="NCBI Taxonomy" id="188763"/>
    <lineage>
        <taxon>Viruses</taxon>
        <taxon>Duplodnaviria</taxon>
        <taxon>Heunggongvirae</taxon>
        <taxon>Peploviricota</taxon>
        <taxon>Herviviricetes</taxon>
        <taxon>Herpesvirales</taxon>
        <taxon>Orthoherpesviridae</taxon>
        <taxon>Betaherpesvirinae</taxon>
        <taxon>Cytomegalovirus</taxon>
        <taxon>Cytomegalovirus paninebeta2</taxon>
    </lineage>
</organism>
<dbReference type="EMBL" id="MZ151943">
    <property type="protein sequence ID" value="QXV67888.1"/>
    <property type="molecule type" value="Genomic_DNA"/>
</dbReference>
<keyword evidence="1" id="KW-0472">Membrane</keyword>
<protein>
    <submittedName>
        <fullName evidence="2">Protein UL148B</fullName>
    </submittedName>
</protein>
<evidence type="ECO:0000256" key="1">
    <source>
        <dbReference type="SAM" id="Phobius"/>
    </source>
</evidence>
<keyword evidence="1" id="KW-1133">Transmembrane helix</keyword>
<dbReference type="EMBL" id="AF480884">
    <property type="protein sequence ID" value="AAM00774.1"/>
    <property type="molecule type" value="Genomic_DNA"/>
</dbReference>
<reference evidence="2 4" key="1">
    <citation type="journal article" date="2003" name="J. Gen. Virol.">
        <title>The human cytomegalovirus genome revisited: comparison with the chimpanzee cytomegalovirus genome.</title>
        <authorList>
            <person name="Davison A.J."/>
            <person name="Dolan A."/>
            <person name="Akter P."/>
            <person name="Addison C."/>
            <person name="Dargan D.J."/>
            <person name="Alcendor D.J."/>
            <person name="McGeoch D.J."/>
            <person name="Hayward G.S."/>
        </authorList>
    </citation>
    <scope>NUCLEOTIDE SEQUENCE [LARGE SCALE GENOMIC DNA]</scope>
    <source>
        <strain evidence="2">Heberling</strain>
    </source>
</reference>
<evidence type="ECO:0000313" key="4">
    <source>
        <dbReference type="Proteomes" id="UP000099188"/>
    </source>
</evidence>
<proteinExistence type="predicted"/>
<dbReference type="OrthoDB" id="40314at10239"/>